<evidence type="ECO:0000256" key="1">
    <source>
        <dbReference type="ARBA" id="ARBA00002070"/>
    </source>
</evidence>
<evidence type="ECO:0000256" key="8">
    <source>
        <dbReference type="ARBA" id="ARBA00022781"/>
    </source>
</evidence>
<dbReference type="RefSeq" id="YP_009054627.1">
    <property type="nucleotide sequence ID" value="NC_024757.1"/>
</dbReference>
<dbReference type="InterPro" id="IPR000568">
    <property type="entry name" value="ATP_synth_F0_asu"/>
</dbReference>
<dbReference type="GO" id="GO:0046933">
    <property type="term" value="F:proton-transporting ATP synthase activity, rotational mechanism"/>
    <property type="evidence" value="ECO:0007669"/>
    <property type="project" value="TreeGrafter"/>
</dbReference>
<feature type="transmembrane region" description="Helical" evidence="14">
    <location>
        <begin position="149"/>
        <end position="170"/>
    </location>
</feature>
<feature type="transmembrane region" description="Helical" evidence="14">
    <location>
        <begin position="268"/>
        <end position="286"/>
    </location>
</feature>
<name>A0A076VFZ2_9CHLO</name>
<evidence type="ECO:0000256" key="12">
    <source>
        <dbReference type="ARBA" id="ARBA00023310"/>
    </source>
</evidence>
<keyword evidence="5" id="KW-0813">Transport</keyword>
<feature type="transmembrane region" description="Helical" evidence="14">
    <location>
        <begin position="31"/>
        <end position="51"/>
    </location>
</feature>
<dbReference type="PANTHER" id="PTHR11410">
    <property type="entry name" value="ATP SYNTHASE SUBUNIT A"/>
    <property type="match status" value="1"/>
</dbReference>
<dbReference type="Gene3D" id="1.20.120.220">
    <property type="entry name" value="ATP synthase, F0 complex, subunit A"/>
    <property type="match status" value="1"/>
</dbReference>
<evidence type="ECO:0000256" key="7">
    <source>
        <dbReference type="ARBA" id="ARBA00022692"/>
    </source>
</evidence>
<dbReference type="PRINTS" id="PR00123">
    <property type="entry name" value="ATPASEA"/>
</dbReference>
<feature type="transmembrane region" description="Helical" evidence="14">
    <location>
        <begin position="182"/>
        <end position="199"/>
    </location>
</feature>
<keyword evidence="10" id="KW-0406">Ion transport</keyword>
<evidence type="ECO:0000313" key="15">
    <source>
        <dbReference type="EMBL" id="AIK29115.1"/>
    </source>
</evidence>
<keyword evidence="15" id="KW-0496">Mitochondrion</keyword>
<evidence type="ECO:0000256" key="4">
    <source>
        <dbReference type="ARBA" id="ARBA00011648"/>
    </source>
</evidence>
<dbReference type="NCBIfam" id="TIGR01131">
    <property type="entry name" value="ATP_synt_6_or_A"/>
    <property type="match status" value="1"/>
</dbReference>
<dbReference type="GeneID" id="20160136"/>
<dbReference type="GO" id="GO:0045259">
    <property type="term" value="C:proton-transporting ATP synthase complex"/>
    <property type="evidence" value="ECO:0007669"/>
    <property type="project" value="UniProtKB-KW"/>
</dbReference>
<dbReference type="SUPFAM" id="SSF81336">
    <property type="entry name" value="F1F0 ATP synthase subunit A"/>
    <property type="match status" value="1"/>
</dbReference>
<keyword evidence="6" id="KW-0138">CF(0)</keyword>
<keyword evidence="11 14" id="KW-0472">Membrane</keyword>
<evidence type="ECO:0000256" key="3">
    <source>
        <dbReference type="ARBA" id="ARBA00006810"/>
    </source>
</evidence>
<evidence type="ECO:0000256" key="10">
    <source>
        <dbReference type="ARBA" id="ARBA00023065"/>
    </source>
</evidence>
<protein>
    <recommendedName>
        <fullName evidence="13">ATP synthase subunit a</fullName>
    </recommendedName>
</protein>
<dbReference type="InterPro" id="IPR045083">
    <property type="entry name" value="ATP_synth_F0_asu_bact/mt"/>
</dbReference>
<keyword evidence="7 14" id="KW-0812">Transmembrane</keyword>
<accession>A0A076VFZ2</accession>
<gene>
    <name evidence="15" type="primary">atp6</name>
    <name evidence="15" type="ORF">EL83_g06</name>
</gene>
<dbReference type="GO" id="GO:0005743">
    <property type="term" value="C:mitochondrial inner membrane"/>
    <property type="evidence" value="ECO:0007669"/>
    <property type="project" value="UniProtKB-SubCell"/>
</dbReference>
<feature type="transmembrane region" description="Helical" evidence="14">
    <location>
        <begin position="211"/>
        <end position="230"/>
    </location>
</feature>
<dbReference type="Pfam" id="PF00119">
    <property type="entry name" value="ATP-synt_A"/>
    <property type="match status" value="1"/>
</dbReference>
<reference evidence="15" key="1">
    <citation type="journal article" date="2014" name="Genome Biol. Evol.">
        <title>Gene arrangement convergence, diverse intron content, and genetic code modifications in mitochondrial genomes of Sphaeropleales (Chlorophyta).</title>
        <authorList>
            <person name="Fucikova K."/>
            <person name="Lewis P.O."/>
            <person name="Gonzalez-Halphen D."/>
            <person name="Lewis L.A."/>
        </authorList>
    </citation>
    <scope>NUCLEOTIDE SEQUENCE</scope>
    <source>
        <strain evidence="15">SAG 43.81</strain>
    </source>
</reference>
<evidence type="ECO:0000256" key="11">
    <source>
        <dbReference type="ARBA" id="ARBA00023136"/>
    </source>
</evidence>
<feature type="transmembrane region" description="Helical" evidence="14">
    <location>
        <begin position="242"/>
        <end position="262"/>
    </location>
</feature>
<sequence length="295" mass="31875">MTMYELIEAYSSSEAWLAVPLVSFNFPALDLIFGANVWAVTAALAILIAIWSNPQNHAYAQAGNSALAGLRKAVSIFWNGQVLERVHLKWRDVSTRNAHSAALQTNRLTAAWISYSPVQRKTTGVWVTVLFFVLLASNGFGLVPLCQAVTGQAGTTLGLSIALLTAITLAGMQRLKLRFVKLFLPSGPSWPMAPLFILLESVSYSFRAISLGVRLWANLFSGHLLLHLFARFALVPVFSTNVVLAAPITALAAGLLMALTGLETMVAILQSGVFGLLASFYLTEVLSKRDPLAKA</sequence>
<dbReference type="EMBL" id="KJ806267">
    <property type="protein sequence ID" value="AIK29115.1"/>
    <property type="molecule type" value="Genomic_DNA"/>
</dbReference>
<dbReference type="PANTHER" id="PTHR11410:SF0">
    <property type="entry name" value="ATP SYNTHASE SUBUNIT A"/>
    <property type="match status" value="1"/>
</dbReference>
<keyword evidence="8" id="KW-0375">Hydrogen ion transport</keyword>
<evidence type="ECO:0000256" key="6">
    <source>
        <dbReference type="ARBA" id="ARBA00022547"/>
    </source>
</evidence>
<proteinExistence type="inferred from homology"/>
<comment type="similarity">
    <text evidence="3">Belongs to the ATPase A chain family.</text>
</comment>
<keyword evidence="12" id="KW-0066">ATP synthesis</keyword>
<keyword evidence="9 14" id="KW-1133">Transmembrane helix</keyword>
<comment type="subcellular location">
    <subcellularLocation>
        <location evidence="2">Membrane</location>
        <topology evidence="2">Multi-pass membrane protein</topology>
    </subcellularLocation>
    <subcellularLocation>
        <location evidence="13">Mitochondrion inner membrane</location>
        <topology evidence="13">Multi-pass membrane protein</topology>
    </subcellularLocation>
</comment>
<evidence type="ECO:0000256" key="5">
    <source>
        <dbReference type="ARBA" id="ARBA00022448"/>
    </source>
</evidence>
<geneLocation type="mitochondrion" evidence="15"/>
<dbReference type="InterPro" id="IPR023011">
    <property type="entry name" value="ATP_synth_F0_asu_AS"/>
</dbReference>
<evidence type="ECO:0000256" key="2">
    <source>
        <dbReference type="ARBA" id="ARBA00004141"/>
    </source>
</evidence>
<comment type="function">
    <text evidence="1">Mitochondrial membrane ATP synthase (F(1)F(0) ATP synthase or Complex V) produces ATP from ADP in the presence of a proton gradient across the membrane which is generated by electron transport complexes of the respiratory chain. F-type ATPases consist of two structural domains, F(1) - containing the extramembraneous catalytic core and F(0) - containing the membrane proton channel, linked together by a central stalk and a peripheral stalk. During catalysis, ATP synthesis in the catalytic domain of F(1) is coupled via a rotary mechanism of the central stalk subunits to proton translocation. Key component of the proton channel; it may play a direct role in the translocation of protons across the membrane.</text>
</comment>
<evidence type="ECO:0000256" key="13">
    <source>
        <dbReference type="RuleBase" id="RU004450"/>
    </source>
</evidence>
<evidence type="ECO:0000256" key="9">
    <source>
        <dbReference type="ARBA" id="ARBA00022989"/>
    </source>
</evidence>
<dbReference type="CDD" id="cd00310">
    <property type="entry name" value="ATP-synt_Fo_a_6"/>
    <property type="match status" value="1"/>
</dbReference>
<dbReference type="PROSITE" id="PS00449">
    <property type="entry name" value="ATPASE_A"/>
    <property type="match status" value="1"/>
</dbReference>
<dbReference type="AlphaFoldDB" id="A0A076VFZ2"/>
<feature type="transmembrane region" description="Helical" evidence="14">
    <location>
        <begin position="124"/>
        <end position="143"/>
    </location>
</feature>
<dbReference type="InterPro" id="IPR035908">
    <property type="entry name" value="F0_ATP_A_sf"/>
</dbReference>
<evidence type="ECO:0000256" key="14">
    <source>
        <dbReference type="SAM" id="Phobius"/>
    </source>
</evidence>
<organism evidence="15">
    <name type="scientific">Chlorotetraedron incus</name>
    <dbReference type="NCBI Taxonomy" id="162317"/>
    <lineage>
        <taxon>Eukaryota</taxon>
        <taxon>Viridiplantae</taxon>
        <taxon>Chlorophyta</taxon>
        <taxon>core chlorophytes</taxon>
        <taxon>Chlorophyceae</taxon>
        <taxon>CS clade</taxon>
        <taxon>Sphaeropleales</taxon>
        <taxon>Neochloridaceae</taxon>
        <taxon>Chlorotetraedron</taxon>
    </lineage>
</organism>
<comment type="subunit">
    <text evidence="4">F-type ATPases have 2 components, CF(1) - the catalytic core - and CF(0) - the membrane proton channel. CF(1) has five subunits: alpha(3), beta(3), gamma(1), delta(1), epsilon(1). CF(0) has three main subunits: a, b and c.</text>
</comment>